<sequence length="173" mass="19191">MQNRLREIILITLVVTIVFILGYILTPVMSLLPVAAYRALIMAPIYGAGIIFLLNKVPKFGIVSLTGTLLGLLLSIFSPYMLLIPILSGIITDTCCFMVFRNYTSELSKTVAGAIFPSIHIPITLFLMGLLVGGIYLEALTNPILLVLPTVLTFFIAFYSAKYSLRIFKRRKI</sequence>
<keyword evidence="3" id="KW-1185">Reference proteome</keyword>
<proteinExistence type="predicted"/>
<keyword evidence="1" id="KW-1133">Transmembrane helix</keyword>
<name>A0A7G9W7Z6_ALKCA</name>
<dbReference type="EMBL" id="CP058559">
    <property type="protein sequence ID" value="QNO14808.1"/>
    <property type="molecule type" value="Genomic_DNA"/>
</dbReference>
<keyword evidence="1" id="KW-0812">Transmembrane</keyword>
<dbReference type="Proteomes" id="UP000516160">
    <property type="component" value="Chromosome"/>
</dbReference>
<protein>
    <submittedName>
        <fullName evidence="2">Uncharacterized protein</fullName>
    </submittedName>
</protein>
<feature type="transmembrane region" description="Helical" evidence="1">
    <location>
        <begin position="143"/>
        <end position="161"/>
    </location>
</feature>
<reference evidence="2 3" key="1">
    <citation type="submission" date="2020-07" db="EMBL/GenBank/DDBJ databases">
        <title>Alkalicella. sp. LB2 genome.</title>
        <authorList>
            <person name="Postec A."/>
            <person name="Quemeneur M."/>
        </authorList>
    </citation>
    <scope>NUCLEOTIDE SEQUENCE [LARGE SCALE GENOMIC DNA]</scope>
    <source>
        <strain evidence="2 3">LB2</strain>
    </source>
</reference>
<organism evidence="2 3">
    <name type="scientific">Alkalicella caledoniensis</name>
    <dbReference type="NCBI Taxonomy" id="2731377"/>
    <lineage>
        <taxon>Bacteria</taxon>
        <taxon>Bacillati</taxon>
        <taxon>Bacillota</taxon>
        <taxon>Clostridia</taxon>
        <taxon>Eubacteriales</taxon>
        <taxon>Proteinivoracaceae</taxon>
        <taxon>Alkalicella</taxon>
    </lineage>
</organism>
<gene>
    <name evidence="2" type="ORF">HYG86_08390</name>
</gene>
<feature type="transmembrane region" description="Helical" evidence="1">
    <location>
        <begin position="83"/>
        <end position="100"/>
    </location>
</feature>
<evidence type="ECO:0000313" key="2">
    <source>
        <dbReference type="EMBL" id="QNO14808.1"/>
    </source>
</evidence>
<dbReference type="RefSeq" id="WP_213168812.1">
    <property type="nucleotide sequence ID" value="NZ_CP058559.1"/>
</dbReference>
<feature type="transmembrane region" description="Helical" evidence="1">
    <location>
        <begin position="60"/>
        <end position="77"/>
    </location>
</feature>
<dbReference type="AlphaFoldDB" id="A0A7G9W7Z6"/>
<dbReference type="KEGG" id="acae:HYG86_08390"/>
<feature type="transmembrane region" description="Helical" evidence="1">
    <location>
        <begin position="31"/>
        <end position="53"/>
    </location>
</feature>
<accession>A0A7G9W7Z6</accession>
<feature type="transmembrane region" description="Helical" evidence="1">
    <location>
        <begin position="112"/>
        <end position="137"/>
    </location>
</feature>
<keyword evidence="1" id="KW-0472">Membrane</keyword>
<evidence type="ECO:0000313" key="3">
    <source>
        <dbReference type="Proteomes" id="UP000516160"/>
    </source>
</evidence>
<feature type="transmembrane region" description="Helical" evidence="1">
    <location>
        <begin position="7"/>
        <end position="25"/>
    </location>
</feature>
<evidence type="ECO:0000256" key="1">
    <source>
        <dbReference type="SAM" id="Phobius"/>
    </source>
</evidence>